<comment type="caution">
    <text evidence="1">The sequence shown here is derived from an EMBL/GenBank/DDBJ whole genome shotgun (WGS) entry which is preliminary data.</text>
</comment>
<evidence type="ECO:0000313" key="1">
    <source>
        <dbReference type="EMBL" id="MEI7065494.1"/>
    </source>
</evidence>
<dbReference type="EMBL" id="JBBBOO010000015">
    <property type="protein sequence ID" value="MEI7065494.1"/>
    <property type="molecule type" value="Genomic_DNA"/>
</dbReference>
<keyword evidence="2" id="KW-1185">Reference proteome</keyword>
<protein>
    <submittedName>
        <fullName evidence="1">Uncharacterized protein</fullName>
    </submittedName>
</protein>
<accession>A0ABU8JPX7</accession>
<evidence type="ECO:0000313" key="2">
    <source>
        <dbReference type="Proteomes" id="UP001359469"/>
    </source>
</evidence>
<organism evidence="1 2">
    <name type="scientific">Dickeya chrysanthemi</name>
    <name type="common">Pectobacterium chrysanthemi</name>
    <name type="synonym">Erwinia chrysanthemi</name>
    <dbReference type="NCBI Taxonomy" id="556"/>
    <lineage>
        <taxon>Bacteria</taxon>
        <taxon>Pseudomonadati</taxon>
        <taxon>Pseudomonadota</taxon>
        <taxon>Gammaproteobacteria</taxon>
        <taxon>Enterobacterales</taxon>
        <taxon>Pectobacteriaceae</taxon>
        <taxon>Dickeya</taxon>
    </lineage>
</organism>
<name>A0ABU8JPX7_DICCH</name>
<gene>
    <name evidence="1" type="ORF">WCU84_17825</name>
</gene>
<reference evidence="1 2" key="1">
    <citation type="submission" date="2024-03" db="EMBL/GenBank/DDBJ databases">
        <title>Analysis of soft rot Pectobacteriaceae population diversity in US potato growing regions between 2016 and 2022.</title>
        <authorList>
            <person name="Ma X."/>
            <person name="Zhang X."/>
            <person name="Stodghill P."/>
            <person name="Rioux R."/>
            <person name="Babler B."/>
            <person name="Shrestha S."/>
            <person name="Babler B."/>
            <person name="Rivedal H."/>
            <person name="Frost K."/>
            <person name="Hao J."/>
            <person name="Secor G."/>
            <person name="Swingle B."/>
        </authorList>
    </citation>
    <scope>NUCLEOTIDE SEQUENCE [LARGE SCALE GENOMIC DNA]</scope>
    <source>
        <strain evidence="1 2">SR64</strain>
    </source>
</reference>
<proteinExistence type="predicted"/>
<dbReference type="Proteomes" id="UP001359469">
    <property type="component" value="Unassembled WGS sequence"/>
</dbReference>
<sequence>MLDTIYIIDEQYQDDLRGDEKYKPNFIMGGETNTHQNKENNEYDYIKKSRYMQECLSHHYLQQ</sequence>
<dbReference type="RefSeq" id="WP_226052166.1">
    <property type="nucleotide sequence ID" value="NZ_CP161827.1"/>
</dbReference>